<dbReference type="Pfam" id="PF13585">
    <property type="entry name" value="CHU_C"/>
    <property type="match status" value="1"/>
</dbReference>
<dbReference type="Pfam" id="PF02368">
    <property type="entry name" value="Big_2"/>
    <property type="match status" value="1"/>
</dbReference>
<proteinExistence type="predicted"/>
<dbReference type="CDD" id="cd00146">
    <property type="entry name" value="PKD"/>
    <property type="match status" value="4"/>
</dbReference>
<sequence>MKHLYRILFFFVLLFSVHQLSAKVTSSFLIKEKKILNKGDTNLAPPTTTITTSTSSVCKDGSLPVITFTGAGGTAPYTFTYSIDGVQQPTLTTTSGNAATINVPTATIGSFAYTLISVRDASMPIVEIPQNGSVTVTVTAPPVVDFTFTDNLCSGTAVQFSTASFGTIYTWNFGDGTTSALKNPSHIFTSLGCGIATFNVSLTITNTSGCSNTITKTIKIKQQPDVNFQDGNVPYNPLNLSNQFSNCGSASASNPNYSVSVANSSSSVSCITSYSINWGDGNSLSNVSFPVNHSYTQLGAFQMVITAIGSNGCLSSKTYTVKNESNPSGSLSSPGSTENLCAPTPNLEFVIANWGKNSPTTIYTIDYGDTTPSLILTQAQLNASVYYNSSNPALSANYPVPHIYDSTSCPNASITATLVMTNSCGTTKSTISPISILRPPVSKFTNPINGCVNSSIVFTNNSTPSLNQSCVQNTLYEWNFGDGSPISSITSTGIPNINHSYTSPGTYSISLTTYGYCGTPSVFRSTICIESPFIPQFTLNTTEGCSPLNVVTTNATSVINPCTPPLYAWEVAYANGYCGSGTPSWNYATGSASSANPTFNFVTPGTYSIKLTMTNSCGPVTTLVKTVIVKQPPTVTINTISNFCQNATLNPIANITICSPNAAGTTYLWTFIGGTPATATTAVPPAVSYALPGNYVVSLSVTNECGTTTVESNTFAVQVAPMVQNEGIAICSGTTFSVTPSNATSGNAIPVGTTYSWNTPIVTGGISGGVLGTNQTSISGALINNTTTAQTAKYTITPKIGTCSGNSFTLIVTVNPLPTITGTLKVCVGLSTSLIGSGTPATTNPWVSSNPAIATVSTTGVVNGIAAGSATITYTNFNGCQKTATITVNALPTVTVNSPVVCSGVSTTVTATPGIAGTYSYAWTVPTGFTNPGSVASFSTTVAGTYSVIITNTTTGCISSSASGTVTANALPILVITNPAVVCSPLTIDLRSPNITTGSDPGLTLTYWTNSAATIALSNPSGVAVSGTYYIKALNTNGCTLIKPVVVIVNPLPPLPAVSPVSYCQNTTANILTATALSNHTLNWYTVATAGTPLAAAPTPNTATVGTVNYYASQTNTATGCEGNRATIVVTIKALPTVAVNSPVVCSGVSTTVTATPGIAGTYSYAWTVPAGFTNPGSVASFPTTIAGTYSVIITNSTTGCVSSSASGTVTANALPNLIITNPSSVCSPATADITSSSTTAGSDPGLTFTYWTNSLATIALSNPNAVAVSGTYYIKASNTNGCTLIKPVVVTVNTTPTVTTLLNLVKCNGEISSMIAFTGSVGSATFDWTNDTPSIGLSSAGSGNIAPFTATNSGLTPLIATITVTPKANGCIGTPKNFTITVNPTPTVDLPSNQTVCNGQSTNAIVFSGAIANTTYNWINNSPAIGIGANGIGDIPQFTAINNGTNPIIATITVTPSINGCPGTTKTFTITVNPSPAVTFSQSPQTICSGSSNALVTLESATAGVAFGWITTQPTGISETIATSGTNTIPTQTLTNTTNADITIEYNATATVAGVTACLGASFKYTIIVKPQPRITSPLAQTICSTTAFSITPSDGSGNIVPSGTVYTWSAPLVSPVGAISGANAQSIPQSSISQTLVNATDQMAVATYMVTPRSGTCAGIAFPVVITVNPSPKVVFSRVNQKICSGNDAVAINLSSPTTGSVTFNWTASIPPGITGATSSGTTAVIPIQTLTNTTAGPLTVIYTATATLNDGVVCQGPPNSYSITVNPAIITSSVLSNYNGFNLSAVGANDGSIAVSVSGGSGSYTYSWSGPNSFLASSQNIANLKAGDYTLTINDGLCDPVILSFTLTAPQSLIIQEDTAAHANIFCNGYSTGSIKVVITQQSIGPYKYELILQGGGIVQSSLNNSALDYTFDGLVAGTYDIKVTDSNGSVKTIVGVVISQPSGITASISAQTNVLCFGDNTGSATATAIGGSGALTYSWNTLPIQTTPTAVGLTAGTYKVTITDTNSCAIEKQVVITEPDGLVTSISTQTNILCFGNSTGTATIAVSGGKVPYAFSWSTLINNTSATASGLSAGTYNVTVTDANNCIKVQQVIITQPTAVLESSISSFNNVSCFGGSDGKATVAVTNGSAPYTYSWNTVPIQTGATATGLTKGNYSVSITDINGCETTSAVAIEQPAAISTSISAQTNVACSGSDSGSATIMPNGGTAPYTFSWNTTPIQTTATGINLAKGTYLVTVVDGNNCSTIQQVVITEPNGLVTAIASQVNVDCFGKSTGSATVSVSGGTAPLTYSWDTATVNTTLSASGLVAGSYHLTVSDANGCQKIQEVNITEPADLAITTDLEKDVTCFGDSDGAIKITVSGGTPVYSYSWTKDGTAFANTEDLSNLSPGIYQITVSDANNCGPKTATFTITEPPVLEVTFGSKTDIKCFGTATGAINVNVIGGTPSPSGYNFAWTGPNGFTSASQNLIAVFAGNYNLIVTDNSGCTDRLTVILTQPSLVTVSATTTPIVCYGDNDASIRLTVSGGVALYTVLWSNLAVGLVQENLSAGDYVATITDANNCIKTITVNIPEAPLFKMDPTVTQISCFGARDGSIKLNLVGGIPSVKLVWSDNSLAGTTRNNLGPGTYTATIIDGTPCSITKTFVIIEPQALVLAANTTNALNCDDANSGAINLLVSGGTPPFSYVWSNGAVTEDLNAIPAGNYLVTVTDARKCSASGSYSVIRPAAIAVKVETATDFNCETKVVKQSFVAKTSGGVPPYQFVWSSGSVSGPNNEIMSTSQNGLVVLNAIDSRNCSTTYTFDVAIPQLGSPSFTTASIGYSTYGIYSIEDPIQFTNTATGDYTAITWDFGDATFSTEENPTHIYKKEGTYIVSQTVTYPFGCVYVRQITLEVEKGYRLIPPTGFTPNNDGINDYFAPVLLGLNDIHFDVYDTWGSLIYSESGENIRGWDGKINTKEGENGNYYFTITATTFYGKIIKDKGALVLIN</sequence>
<dbReference type="InterPro" id="IPR035986">
    <property type="entry name" value="PKD_dom_sf"/>
</dbReference>
<reference evidence="3 4" key="1">
    <citation type="submission" date="2019-03" db="EMBL/GenBank/DDBJ databases">
        <title>Flavobacterium LB-D12 sp. nov., isolated from arctic soil.</title>
        <authorList>
            <person name="Chaudhary D.K."/>
        </authorList>
    </citation>
    <scope>NUCLEOTIDE SEQUENCE [LARGE SCALE GENOMIC DNA]</scope>
    <source>
        <strain evidence="3 4">LB-D12</strain>
    </source>
</reference>
<dbReference type="Pfam" id="PF18911">
    <property type="entry name" value="PKD_4"/>
    <property type="match status" value="3"/>
</dbReference>
<evidence type="ECO:0000256" key="1">
    <source>
        <dbReference type="SAM" id="SignalP"/>
    </source>
</evidence>
<dbReference type="InterPro" id="IPR045828">
    <property type="entry name" value="PKD_Bacteroidetes"/>
</dbReference>
<evidence type="ECO:0000313" key="3">
    <source>
        <dbReference type="EMBL" id="TDE07846.1"/>
    </source>
</evidence>
<keyword evidence="4" id="KW-1185">Reference proteome</keyword>
<dbReference type="SUPFAM" id="SSF49299">
    <property type="entry name" value="PKD domain"/>
    <property type="match status" value="5"/>
</dbReference>
<feature type="domain" description="PKD" evidence="2">
    <location>
        <begin position="2834"/>
        <end position="2883"/>
    </location>
</feature>
<feature type="domain" description="PKD" evidence="2">
    <location>
        <begin position="659"/>
        <end position="719"/>
    </location>
</feature>
<dbReference type="EMBL" id="SMFN01000001">
    <property type="protein sequence ID" value="TDE07846.1"/>
    <property type="molecule type" value="Genomic_DNA"/>
</dbReference>
<feature type="signal peptide" evidence="1">
    <location>
        <begin position="1"/>
        <end position="22"/>
    </location>
</feature>
<dbReference type="InterPro" id="IPR008964">
    <property type="entry name" value="Invasin/intimin_cell_adhesion"/>
</dbReference>
<dbReference type="PROSITE" id="PS50093">
    <property type="entry name" value="PKD"/>
    <property type="match status" value="6"/>
</dbReference>
<feature type="domain" description="PKD" evidence="2">
    <location>
        <begin position="248"/>
        <end position="321"/>
    </location>
</feature>
<feature type="chain" id="PRO_5020660704" evidence="1">
    <location>
        <begin position="23"/>
        <end position="2988"/>
    </location>
</feature>
<dbReference type="Pfam" id="PF13573">
    <property type="entry name" value="SprB"/>
    <property type="match status" value="11"/>
</dbReference>
<gene>
    <name evidence="3" type="ORF">E0F91_01830</name>
</gene>
<name>A0A4R5D3J9_9FLAO</name>
<dbReference type="InterPro" id="IPR026341">
    <property type="entry name" value="T9SS_type_B"/>
</dbReference>
<dbReference type="InterPro" id="IPR013783">
    <property type="entry name" value="Ig-like_fold"/>
</dbReference>
<evidence type="ECO:0000259" key="2">
    <source>
        <dbReference type="PROSITE" id="PS50093"/>
    </source>
</evidence>
<accession>A0A4R5D3J9</accession>
<feature type="domain" description="PKD" evidence="2">
    <location>
        <begin position="585"/>
        <end position="629"/>
    </location>
</feature>
<dbReference type="RefSeq" id="WP_132064653.1">
    <property type="nucleotide sequence ID" value="NZ_SMFN01000001.1"/>
</dbReference>
<dbReference type="InterPro" id="IPR044023">
    <property type="entry name" value="Ig_7"/>
</dbReference>
<comment type="caution">
    <text evidence="3">The sequence shown here is derived from an EMBL/GenBank/DDBJ whole genome shotgun (WGS) entry which is preliminary data.</text>
</comment>
<feature type="domain" description="PKD" evidence="2">
    <location>
        <begin position="169"/>
        <end position="201"/>
    </location>
</feature>
<evidence type="ECO:0000313" key="4">
    <source>
        <dbReference type="Proteomes" id="UP000294644"/>
    </source>
</evidence>
<dbReference type="Pfam" id="PF00801">
    <property type="entry name" value="PKD"/>
    <property type="match status" value="1"/>
</dbReference>
<dbReference type="InterPro" id="IPR000601">
    <property type="entry name" value="PKD_dom"/>
</dbReference>
<protein>
    <submittedName>
        <fullName evidence="3">PKD domain-containing protein</fullName>
    </submittedName>
</protein>
<dbReference type="SUPFAM" id="SSF49373">
    <property type="entry name" value="Invasin/intimin cell-adhesion fragments"/>
    <property type="match status" value="1"/>
</dbReference>
<dbReference type="NCBIfam" id="TIGR04131">
    <property type="entry name" value="Bac_Flav_CTERM"/>
    <property type="match status" value="1"/>
</dbReference>
<dbReference type="InterPro" id="IPR025667">
    <property type="entry name" value="SprB_repeat"/>
</dbReference>
<dbReference type="Gene3D" id="2.60.40.10">
    <property type="entry name" value="Immunoglobulins"/>
    <property type="match status" value="9"/>
</dbReference>
<dbReference type="Proteomes" id="UP000294644">
    <property type="component" value="Unassembled WGS sequence"/>
</dbReference>
<dbReference type="Gene3D" id="2.60.40.740">
    <property type="match status" value="6"/>
</dbReference>
<dbReference type="Pfam" id="PF19406">
    <property type="entry name" value="PKD_5"/>
    <property type="match status" value="4"/>
</dbReference>
<feature type="domain" description="PKD" evidence="2">
    <location>
        <begin position="439"/>
        <end position="532"/>
    </location>
</feature>
<dbReference type="InterPro" id="IPR022409">
    <property type="entry name" value="PKD/Chitinase_dom"/>
</dbReference>
<dbReference type="Gene3D" id="2.60.40.1080">
    <property type="match status" value="1"/>
</dbReference>
<dbReference type="Pfam" id="PF19081">
    <property type="entry name" value="Ig_7"/>
    <property type="match status" value="1"/>
</dbReference>
<dbReference type="InterPro" id="IPR003343">
    <property type="entry name" value="Big_2"/>
</dbReference>
<organism evidence="3 4">
    <name type="scientific">Flavobacterium sandaracinum</name>
    <dbReference type="NCBI Taxonomy" id="2541733"/>
    <lineage>
        <taxon>Bacteria</taxon>
        <taxon>Pseudomonadati</taxon>
        <taxon>Bacteroidota</taxon>
        <taxon>Flavobacteriia</taxon>
        <taxon>Flavobacteriales</taxon>
        <taxon>Flavobacteriaceae</taxon>
        <taxon>Flavobacterium</taxon>
    </lineage>
</organism>
<keyword evidence="1" id="KW-0732">Signal</keyword>
<dbReference type="SMART" id="SM00089">
    <property type="entry name" value="PKD"/>
    <property type="match status" value="6"/>
</dbReference>
<dbReference type="OrthoDB" id="7794186at2"/>